<evidence type="ECO:0000259" key="1">
    <source>
        <dbReference type="Pfam" id="PF07883"/>
    </source>
</evidence>
<keyword evidence="3" id="KW-1185">Reference proteome</keyword>
<proteinExistence type="predicted"/>
<gene>
    <name evidence="2" type="ORF">MMF94_18995</name>
</gene>
<reference evidence="2 3" key="1">
    <citation type="submission" date="2022-03" db="EMBL/GenBank/DDBJ databases">
        <title>Pseudonocardia alaer sp. nov., a novel actinomycete isolated from reed forest soil.</title>
        <authorList>
            <person name="Wang L."/>
        </authorList>
    </citation>
    <scope>NUCLEOTIDE SEQUENCE [LARGE SCALE GENOMIC DNA]</scope>
    <source>
        <strain evidence="2 3">Y-16303</strain>
    </source>
</reference>
<dbReference type="Gene3D" id="2.60.120.10">
    <property type="entry name" value="Jelly Rolls"/>
    <property type="match status" value="1"/>
</dbReference>
<dbReference type="Pfam" id="PF07883">
    <property type="entry name" value="Cupin_2"/>
    <property type="match status" value="1"/>
</dbReference>
<accession>A0ABS9TGX0</accession>
<dbReference type="PANTHER" id="PTHR40112">
    <property type="entry name" value="H2HPP ISOMERASE"/>
    <property type="match status" value="1"/>
</dbReference>
<sequence>MSTFGELENLPTREIWKGVTARVVQSELVTMAIVELEPNSVVPQHHHVNEQLGFVIEGSVVFTVGGERRECAPGSTWRILADVPHDVQVGPEGAVVAEVYSPVRADWAALPESAPQPPRWPDLQ</sequence>
<dbReference type="InterPro" id="IPR011051">
    <property type="entry name" value="RmlC_Cupin_sf"/>
</dbReference>
<protein>
    <submittedName>
        <fullName evidence="2">Cupin domain-containing protein</fullName>
    </submittedName>
</protein>
<dbReference type="RefSeq" id="WP_241038320.1">
    <property type="nucleotide sequence ID" value="NZ_BAAAJF010000012.1"/>
</dbReference>
<dbReference type="CDD" id="cd02238">
    <property type="entry name" value="cupin_KdgF"/>
    <property type="match status" value="1"/>
</dbReference>
<dbReference type="EMBL" id="JAKXMK010000016">
    <property type="protein sequence ID" value="MCH6167779.1"/>
    <property type="molecule type" value="Genomic_DNA"/>
</dbReference>
<comment type="caution">
    <text evidence="2">The sequence shown here is derived from an EMBL/GenBank/DDBJ whole genome shotgun (WGS) entry which is preliminary data.</text>
</comment>
<name>A0ABS9TGX0_9PSEU</name>
<dbReference type="InterPro" id="IPR014710">
    <property type="entry name" value="RmlC-like_jellyroll"/>
</dbReference>
<dbReference type="PANTHER" id="PTHR40112:SF1">
    <property type="entry name" value="H2HPP ISOMERASE"/>
    <property type="match status" value="1"/>
</dbReference>
<dbReference type="Proteomes" id="UP001299970">
    <property type="component" value="Unassembled WGS sequence"/>
</dbReference>
<dbReference type="InterPro" id="IPR013096">
    <property type="entry name" value="Cupin_2"/>
</dbReference>
<evidence type="ECO:0000313" key="2">
    <source>
        <dbReference type="EMBL" id="MCH6167779.1"/>
    </source>
</evidence>
<organism evidence="2 3">
    <name type="scientific">Pseudonocardia alaniniphila</name>
    <dbReference type="NCBI Taxonomy" id="75291"/>
    <lineage>
        <taxon>Bacteria</taxon>
        <taxon>Bacillati</taxon>
        <taxon>Actinomycetota</taxon>
        <taxon>Actinomycetes</taxon>
        <taxon>Pseudonocardiales</taxon>
        <taxon>Pseudonocardiaceae</taxon>
        <taxon>Pseudonocardia</taxon>
    </lineage>
</organism>
<dbReference type="SUPFAM" id="SSF51182">
    <property type="entry name" value="RmlC-like cupins"/>
    <property type="match status" value="1"/>
</dbReference>
<feature type="domain" description="Cupin type-2" evidence="1">
    <location>
        <begin position="33"/>
        <end position="88"/>
    </location>
</feature>
<evidence type="ECO:0000313" key="3">
    <source>
        <dbReference type="Proteomes" id="UP001299970"/>
    </source>
</evidence>
<dbReference type="InterPro" id="IPR052535">
    <property type="entry name" value="Bacilysin_H2HPP_isomerase"/>
</dbReference>